<feature type="domain" description="ATP adenylyltransferase C-terminal" evidence="2">
    <location>
        <begin position="240"/>
        <end position="363"/>
    </location>
</feature>
<dbReference type="GO" id="GO:0005524">
    <property type="term" value="F:ATP binding"/>
    <property type="evidence" value="ECO:0007669"/>
    <property type="project" value="InterPro"/>
</dbReference>
<reference evidence="4" key="1">
    <citation type="submission" date="2016-04" db="EMBL/GenBank/DDBJ databases">
        <authorList>
            <person name="Evans L.H."/>
            <person name="Alamgir A."/>
            <person name="Owens N."/>
            <person name="Weber N.D."/>
            <person name="Virtaneva K."/>
            <person name="Barbian K."/>
            <person name="Babar A."/>
            <person name="Rosenke K."/>
        </authorList>
    </citation>
    <scope>NUCLEOTIDE SEQUENCE [LARGE SCALE GENOMIC DNA]</scope>
    <source>
        <strain evidence="4">CBS 101.48</strain>
    </source>
</reference>
<dbReference type="PANTHER" id="PTHR38420:SF1">
    <property type="entry name" value="PUTATIVE (AFU_ORTHOLOGUE AFUA_5G14690)-RELATED"/>
    <property type="match status" value="1"/>
</dbReference>
<dbReference type="OMA" id="DPFENPP"/>
<gene>
    <name evidence="4" type="primary">ABSGL_11982.1 scaffold 12361</name>
</gene>
<dbReference type="AlphaFoldDB" id="A0A163K2N1"/>
<protein>
    <submittedName>
        <fullName evidence="4">Uncharacterized protein</fullName>
    </submittedName>
</protein>
<evidence type="ECO:0000256" key="1">
    <source>
        <dbReference type="SAM" id="MobiDB-lite"/>
    </source>
</evidence>
<accession>A0A163K2N1</accession>
<dbReference type="OrthoDB" id="10267950at2759"/>
<feature type="region of interest" description="Disordered" evidence="1">
    <location>
        <begin position="103"/>
        <end position="122"/>
    </location>
</feature>
<dbReference type="PANTHER" id="PTHR38420">
    <property type="entry name" value="AP-4-A PHOSPHORYLASE II"/>
    <property type="match status" value="1"/>
</dbReference>
<dbReference type="STRING" id="4829.A0A163K2N1"/>
<evidence type="ECO:0000259" key="3">
    <source>
        <dbReference type="Pfam" id="PF19327"/>
    </source>
</evidence>
<feature type="domain" description="Ap4A phosphorylase 1/2 N-terminal" evidence="3">
    <location>
        <begin position="59"/>
        <end position="224"/>
    </location>
</feature>
<dbReference type="GO" id="GO:0009117">
    <property type="term" value="P:nucleotide metabolic process"/>
    <property type="evidence" value="ECO:0007669"/>
    <property type="project" value="InterPro"/>
</dbReference>
<keyword evidence="5" id="KW-1185">Reference proteome</keyword>
<dbReference type="Proteomes" id="UP000078561">
    <property type="component" value="Unassembled WGS sequence"/>
</dbReference>
<sequence length="384" mass="43138">MTSKLNQRRLNVAKWDGRGDFFVACENFQTPPKFHDKSWGPNSDFGASFPFVSFTAGMSLETLVKEKYAAAYANKELFLFESTSTQKEANGIQFQINLVPTLAQKPSNKPNDKKTDKPENPFLNPNAALVVQEFDGHRIMLNKYCVIPHHLLITTREYQPQTQPLFPPDMLIGWKTLMTAYGPSSPGMLFYNCGPQSGASQGHKHMQVIPLIGDGVQPPLQQAVNNIENSKAGEIYTLDQLPFVHVLTPLDRLFMDESPDAAVEDYLGQMFFGLLDAMFQQLRFLDDEKQATNKKPSFNFVMTSKIMLLVPRRQEDGYPEDGVTISMNSMCFGGYLLARDDKEFQALQQMDNIMDLLTQVGFPKPLETLASSTQHAEEQGSLAT</sequence>
<dbReference type="InterPro" id="IPR045759">
    <property type="entry name" value="Ap4A_phos1/2_N"/>
</dbReference>
<evidence type="ECO:0000259" key="2">
    <source>
        <dbReference type="Pfam" id="PF09830"/>
    </source>
</evidence>
<evidence type="ECO:0000313" key="4">
    <source>
        <dbReference type="EMBL" id="SAM06106.1"/>
    </source>
</evidence>
<dbReference type="SUPFAM" id="SSF54197">
    <property type="entry name" value="HIT-like"/>
    <property type="match status" value="1"/>
</dbReference>
<dbReference type="Pfam" id="PF19327">
    <property type="entry name" value="Ap4A_phos_N"/>
    <property type="match status" value="1"/>
</dbReference>
<feature type="compositionally biased region" description="Basic and acidic residues" evidence="1">
    <location>
        <begin position="110"/>
        <end position="119"/>
    </location>
</feature>
<name>A0A163K2N1_ABSGL</name>
<evidence type="ECO:0000313" key="5">
    <source>
        <dbReference type="Proteomes" id="UP000078561"/>
    </source>
</evidence>
<dbReference type="GO" id="GO:0003877">
    <property type="term" value="F:ATP:ADP adenylyltransferase activity"/>
    <property type="evidence" value="ECO:0007669"/>
    <property type="project" value="InterPro"/>
</dbReference>
<organism evidence="4">
    <name type="scientific">Absidia glauca</name>
    <name type="common">Pin mould</name>
    <dbReference type="NCBI Taxonomy" id="4829"/>
    <lineage>
        <taxon>Eukaryota</taxon>
        <taxon>Fungi</taxon>
        <taxon>Fungi incertae sedis</taxon>
        <taxon>Mucoromycota</taxon>
        <taxon>Mucoromycotina</taxon>
        <taxon>Mucoromycetes</taxon>
        <taxon>Mucorales</taxon>
        <taxon>Cunninghamellaceae</taxon>
        <taxon>Absidia</taxon>
    </lineage>
</organism>
<proteinExistence type="predicted"/>
<dbReference type="InterPro" id="IPR043171">
    <property type="entry name" value="Ap4A_phos1/2-like"/>
</dbReference>
<dbReference type="InterPro" id="IPR036265">
    <property type="entry name" value="HIT-like_sf"/>
</dbReference>
<dbReference type="EMBL" id="LT554490">
    <property type="protein sequence ID" value="SAM06106.1"/>
    <property type="molecule type" value="Genomic_DNA"/>
</dbReference>
<dbReference type="Gene3D" id="3.30.428.70">
    <property type="match status" value="1"/>
</dbReference>
<dbReference type="InParanoid" id="A0A163K2N1"/>
<dbReference type="InterPro" id="IPR019200">
    <property type="entry name" value="ATP_adenylylTrfase_C"/>
</dbReference>
<dbReference type="InterPro" id="IPR009163">
    <property type="entry name" value="Ap4A_phos1/2"/>
</dbReference>
<dbReference type="Pfam" id="PF09830">
    <property type="entry name" value="ATP_transf"/>
    <property type="match status" value="1"/>
</dbReference>